<gene>
    <name evidence="2" type="ORF">METSCH_C04430</name>
</gene>
<protein>
    <submittedName>
        <fullName evidence="2">Uncharacterized protein</fullName>
    </submittedName>
</protein>
<proteinExistence type="predicted"/>
<evidence type="ECO:0000313" key="2">
    <source>
        <dbReference type="EMBL" id="QBM88475.1"/>
    </source>
</evidence>
<dbReference type="EMBL" id="CP034458">
    <property type="protein sequence ID" value="QBM88475.1"/>
    <property type="molecule type" value="Genomic_DNA"/>
</dbReference>
<name>A0A4P6XP98_9ASCO</name>
<feature type="compositionally biased region" description="Polar residues" evidence="1">
    <location>
        <begin position="160"/>
        <end position="176"/>
    </location>
</feature>
<dbReference type="AlphaFoldDB" id="A0A4P6XP98"/>
<feature type="compositionally biased region" description="Basic and acidic residues" evidence="1">
    <location>
        <begin position="182"/>
        <end position="206"/>
    </location>
</feature>
<accession>A0A4P6XP98</accession>
<dbReference type="STRING" id="2163413.A0A4P6XP98"/>
<sequence length="343" mass="38951">MTKSPPKTLNKEANSCKSTDFLQSGCLPIDLTIPPFLLPSPELLPELHNHMATFDYPTKTTNDFFSKKDTEIELANSNHTTLIRNIAKDLKRSESVLSNHIPNNEILSLRELSATSYKPLKNAQGASLRHPYRDIAKNSTVGPARSQQIPCPTLGALVSTQNEVRNSSLTKSTENAGKTKRRDPVKDCRQNERKSSRNTDSENERLEVSRRKIVAAEGQFAQKEALKDVMAAERDRQRVIRNNHIGHHPPRDEYTIADNNIPPYRSQLHRYLDLVSYDERFGPVLRVNRHLVHGDNDLHAAIARLTRCNLLPQNTDLWHVSHVDDRDYETMIPALIPIADFFS</sequence>
<keyword evidence="3" id="KW-1185">Reference proteome</keyword>
<reference evidence="3" key="1">
    <citation type="submission" date="2019-03" db="EMBL/GenBank/DDBJ databases">
        <title>Snf2 controls pulcherriminic acid biosynthesis and connects pigmentation and antifungal activity of the yeast Metschnikowia pulcherrima.</title>
        <authorList>
            <person name="Gore-Lloyd D."/>
            <person name="Sumann I."/>
            <person name="Brachmann A.O."/>
            <person name="Schneeberger K."/>
            <person name="Ortiz-Merino R.A."/>
            <person name="Moreno-Beltran M."/>
            <person name="Schlaefli M."/>
            <person name="Kirner P."/>
            <person name="Santos Kron A."/>
            <person name="Wolfe K.H."/>
            <person name="Piel J."/>
            <person name="Ahrens C.H."/>
            <person name="Henk D."/>
            <person name="Freimoser F.M."/>
        </authorList>
    </citation>
    <scope>NUCLEOTIDE SEQUENCE [LARGE SCALE GENOMIC DNA]</scope>
    <source>
        <strain evidence="3">APC 1.2</strain>
    </source>
</reference>
<evidence type="ECO:0000313" key="3">
    <source>
        <dbReference type="Proteomes" id="UP000292447"/>
    </source>
</evidence>
<feature type="region of interest" description="Disordered" evidence="1">
    <location>
        <begin position="160"/>
        <end position="206"/>
    </location>
</feature>
<dbReference type="Proteomes" id="UP000292447">
    <property type="component" value="Chromosome III"/>
</dbReference>
<organism evidence="2 3">
    <name type="scientific">Metschnikowia aff. pulcherrima</name>
    <dbReference type="NCBI Taxonomy" id="2163413"/>
    <lineage>
        <taxon>Eukaryota</taxon>
        <taxon>Fungi</taxon>
        <taxon>Dikarya</taxon>
        <taxon>Ascomycota</taxon>
        <taxon>Saccharomycotina</taxon>
        <taxon>Pichiomycetes</taxon>
        <taxon>Metschnikowiaceae</taxon>
        <taxon>Metschnikowia</taxon>
    </lineage>
</organism>
<evidence type="ECO:0000256" key="1">
    <source>
        <dbReference type="SAM" id="MobiDB-lite"/>
    </source>
</evidence>